<dbReference type="Proteomes" id="UP000253061">
    <property type="component" value="Unassembled WGS sequence"/>
</dbReference>
<dbReference type="AlphaFoldDB" id="A0A367VFP3"/>
<protein>
    <submittedName>
        <fullName evidence="1">Uncharacterized protein</fullName>
    </submittedName>
</protein>
<proteinExistence type="predicted"/>
<dbReference type="EMBL" id="JPWB01000002">
    <property type="protein sequence ID" value="RCK24006.1"/>
    <property type="molecule type" value="Genomic_DNA"/>
</dbReference>
<sequence>MAIYRLWRQPFTEILMEVDAGSDIDALKHFARKLDEPLTLDDSESMSPYVMDFMEPNKSSKERNQKISLFLEVSSS</sequence>
<accession>A0A367VFP3</accession>
<comment type="caution">
    <text evidence="1">The sequence shown here is derived from an EMBL/GenBank/DDBJ whole genome shotgun (WGS) entry which is preliminary data.</text>
</comment>
<reference evidence="1 2" key="1">
    <citation type="submission" date="2014-07" db="EMBL/GenBank/DDBJ databases">
        <title>Draft genome sequence of Thalassospira profundimaris R8-17.</title>
        <authorList>
            <person name="Lai Q."/>
            <person name="Shao Z."/>
        </authorList>
    </citation>
    <scope>NUCLEOTIDE SEQUENCE [LARGE SCALE GENOMIC DNA]</scope>
    <source>
        <strain evidence="1 2">R8-17</strain>
    </source>
</reference>
<organism evidence="1 2">
    <name type="scientific">Thalassospira profundimaris</name>
    <dbReference type="NCBI Taxonomy" id="502049"/>
    <lineage>
        <taxon>Bacteria</taxon>
        <taxon>Pseudomonadati</taxon>
        <taxon>Pseudomonadota</taxon>
        <taxon>Alphaproteobacteria</taxon>
        <taxon>Rhodospirillales</taxon>
        <taxon>Thalassospiraceae</taxon>
        <taxon>Thalassospira</taxon>
    </lineage>
</organism>
<name>A0A367VFP3_9PROT</name>
<evidence type="ECO:0000313" key="2">
    <source>
        <dbReference type="Proteomes" id="UP000253061"/>
    </source>
</evidence>
<evidence type="ECO:0000313" key="1">
    <source>
        <dbReference type="EMBL" id="RCK24006.1"/>
    </source>
</evidence>
<gene>
    <name evidence="1" type="ORF">TH6_04615</name>
</gene>